<accession>A0ACC0ZIA8</accession>
<organism evidence="1 2">
    <name type="scientific">Pistacia integerrima</name>
    <dbReference type="NCBI Taxonomy" id="434235"/>
    <lineage>
        <taxon>Eukaryota</taxon>
        <taxon>Viridiplantae</taxon>
        <taxon>Streptophyta</taxon>
        <taxon>Embryophyta</taxon>
        <taxon>Tracheophyta</taxon>
        <taxon>Spermatophyta</taxon>
        <taxon>Magnoliopsida</taxon>
        <taxon>eudicotyledons</taxon>
        <taxon>Gunneridae</taxon>
        <taxon>Pentapetalae</taxon>
        <taxon>rosids</taxon>
        <taxon>malvids</taxon>
        <taxon>Sapindales</taxon>
        <taxon>Anacardiaceae</taxon>
        <taxon>Pistacia</taxon>
    </lineage>
</organism>
<name>A0ACC0ZIA8_9ROSI</name>
<dbReference type="EMBL" id="CM047736">
    <property type="protein sequence ID" value="KAJ0051957.1"/>
    <property type="molecule type" value="Genomic_DNA"/>
</dbReference>
<reference evidence="2" key="1">
    <citation type="journal article" date="2023" name="G3 (Bethesda)">
        <title>Genome assembly and association tests identify interacting loci associated with vigor, precocity, and sex in interspecific pistachio rootstocks.</title>
        <authorList>
            <person name="Palmer W."/>
            <person name="Jacygrad E."/>
            <person name="Sagayaradj S."/>
            <person name="Cavanaugh K."/>
            <person name="Han R."/>
            <person name="Bertier L."/>
            <person name="Beede B."/>
            <person name="Kafkas S."/>
            <person name="Golino D."/>
            <person name="Preece J."/>
            <person name="Michelmore R."/>
        </authorList>
    </citation>
    <scope>NUCLEOTIDE SEQUENCE [LARGE SCALE GENOMIC DNA]</scope>
</reference>
<dbReference type="Proteomes" id="UP001163603">
    <property type="component" value="Chromosome 1"/>
</dbReference>
<protein>
    <submittedName>
        <fullName evidence="1">Uncharacterized protein</fullName>
    </submittedName>
</protein>
<comment type="caution">
    <text evidence="1">The sequence shown here is derived from an EMBL/GenBank/DDBJ whole genome shotgun (WGS) entry which is preliminary data.</text>
</comment>
<keyword evidence="2" id="KW-1185">Reference proteome</keyword>
<proteinExistence type="predicted"/>
<evidence type="ECO:0000313" key="1">
    <source>
        <dbReference type="EMBL" id="KAJ0051957.1"/>
    </source>
</evidence>
<gene>
    <name evidence="1" type="ORF">Pint_02423</name>
</gene>
<evidence type="ECO:0000313" key="2">
    <source>
        <dbReference type="Proteomes" id="UP001163603"/>
    </source>
</evidence>
<sequence>MEKIAEFSDENKSSENEIQAQTSSLTSSHKCSSLDLNEEAIMDENDSTTNVPHNDFATTSHTDTYNMEGKERTTTMVRQYVRSKMPRLRWTPDLHLAFVHAVERLGGQERATPKLVLQMMNVKGLSIAHVKSHLQMYRSKKFDESGLVVSQTNRKMQGRHHILELCHRFDGHGHYRMDNRSIVSSPLLKLPYHDFKTNSSRYQPWALNDHFSRSARWSKDLSADKSQVDPTIFQNGNKLANSHLFDVKEAITRNTSGPIRPSRFPEDKRWPPRETFENQEQGRFICSWDDNSAVKSSPDNWMAKSINIDGRFQQNKCSSMLTSTGYDSKFEKTSPPLEEPSKMQAQRLQKEQAQCINEKLLYAEERAENERFKEKCSTDLQLSLCPKMDNGETKMNNHHQQSSKDINTILSLAVSSSWSSQQALNCVKRKDFTQTEVWDLTKELQ</sequence>